<feature type="compositionally biased region" description="Basic and acidic residues" evidence="1">
    <location>
        <begin position="86"/>
        <end position="99"/>
    </location>
</feature>
<organism evidence="2 3">
    <name type="scientific">Dendrobium catenatum</name>
    <dbReference type="NCBI Taxonomy" id="906689"/>
    <lineage>
        <taxon>Eukaryota</taxon>
        <taxon>Viridiplantae</taxon>
        <taxon>Streptophyta</taxon>
        <taxon>Embryophyta</taxon>
        <taxon>Tracheophyta</taxon>
        <taxon>Spermatophyta</taxon>
        <taxon>Magnoliopsida</taxon>
        <taxon>Liliopsida</taxon>
        <taxon>Asparagales</taxon>
        <taxon>Orchidaceae</taxon>
        <taxon>Epidendroideae</taxon>
        <taxon>Malaxideae</taxon>
        <taxon>Dendrobiinae</taxon>
        <taxon>Dendrobium</taxon>
    </lineage>
</organism>
<protein>
    <submittedName>
        <fullName evidence="2">Uncharacterized protein</fullName>
    </submittedName>
</protein>
<feature type="region of interest" description="Disordered" evidence="1">
    <location>
        <begin position="60"/>
        <end position="99"/>
    </location>
</feature>
<reference evidence="2 3" key="1">
    <citation type="journal article" date="2016" name="Sci. Rep.">
        <title>The Dendrobium catenatum Lindl. genome sequence provides insights into polysaccharide synthase, floral development and adaptive evolution.</title>
        <authorList>
            <person name="Zhang G.Q."/>
            <person name="Xu Q."/>
            <person name="Bian C."/>
            <person name="Tsai W.C."/>
            <person name="Yeh C.M."/>
            <person name="Liu K.W."/>
            <person name="Yoshida K."/>
            <person name="Zhang L.S."/>
            <person name="Chang S.B."/>
            <person name="Chen F."/>
            <person name="Shi Y."/>
            <person name="Su Y.Y."/>
            <person name="Zhang Y.Q."/>
            <person name="Chen L.J."/>
            <person name="Yin Y."/>
            <person name="Lin M."/>
            <person name="Huang H."/>
            <person name="Deng H."/>
            <person name="Wang Z.W."/>
            <person name="Zhu S.L."/>
            <person name="Zhao X."/>
            <person name="Deng C."/>
            <person name="Niu S.C."/>
            <person name="Huang J."/>
            <person name="Wang M."/>
            <person name="Liu G.H."/>
            <person name="Yang H.J."/>
            <person name="Xiao X.J."/>
            <person name="Hsiao Y.Y."/>
            <person name="Wu W.L."/>
            <person name="Chen Y.Y."/>
            <person name="Mitsuda N."/>
            <person name="Ohme-Takagi M."/>
            <person name="Luo Y.B."/>
            <person name="Van de Peer Y."/>
            <person name="Liu Z.J."/>
        </authorList>
    </citation>
    <scope>NUCLEOTIDE SEQUENCE [LARGE SCALE GENOMIC DNA]</scope>
    <source>
        <tissue evidence="2">The whole plant</tissue>
    </source>
</reference>
<evidence type="ECO:0000256" key="1">
    <source>
        <dbReference type="SAM" id="MobiDB-lite"/>
    </source>
</evidence>
<accession>A0A2I0X3E5</accession>
<name>A0A2I0X3E5_9ASPA</name>
<dbReference type="AlphaFoldDB" id="A0A2I0X3E5"/>
<dbReference type="Proteomes" id="UP000233837">
    <property type="component" value="Unassembled WGS sequence"/>
</dbReference>
<keyword evidence="3" id="KW-1185">Reference proteome</keyword>
<evidence type="ECO:0000313" key="3">
    <source>
        <dbReference type="Proteomes" id="UP000233837"/>
    </source>
</evidence>
<evidence type="ECO:0000313" key="2">
    <source>
        <dbReference type="EMBL" id="PKU82438.1"/>
    </source>
</evidence>
<sequence length="99" mass="11124">MASPGNPNWLLECPLIEDFTVPPENEFIWTPQGFNDALSNGRIAHIETHAYREERISGLTVTREPAQEGPAGPGSARVYTRRRRKLPEEAADRVDPIWG</sequence>
<proteinExistence type="predicted"/>
<reference evidence="2 3" key="2">
    <citation type="journal article" date="2017" name="Nature">
        <title>The Apostasia genome and the evolution of orchids.</title>
        <authorList>
            <person name="Zhang G.Q."/>
            <person name="Liu K.W."/>
            <person name="Li Z."/>
            <person name="Lohaus R."/>
            <person name="Hsiao Y.Y."/>
            <person name="Niu S.C."/>
            <person name="Wang J.Y."/>
            <person name="Lin Y.C."/>
            <person name="Xu Q."/>
            <person name="Chen L.J."/>
            <person name="Yoshida K."/>
            <person name="Fujiwara S."/>
            <person name="Wang Z.W."/>
            <person name="Zhang Y.Q."/>
            <person name="Mitsuda N."/>
            <person name="Wang M."/>
            <person name="Liu G.H."/>
            <person name="Pecoraro L."/>
            <person name="Huang H.X."/>
            <person name="Xiao X.J."/>
            <person name="Lin M."/>
            <person name="Wu X.Y."/>
            <person name="Wu W.L."/>
            <person name="Chen Y.Y."/>
            <person name="Chang S.B."/>
            <person name="Sakamoto S."/>
            <person name="Ohme-Takagi M."/>
            <person name="Yagi M."/>
            <person name="Zeng S.J."/>
            <person name="Shen C.Y."/>
            <person name="Yeh C.M."/>
            <person name="Luo Y.B."/>
            <person name="Tsai W.C."/>
            <person name="Van de Peer Y."/>
            <person name="Liu Z.J."/>
        </authorList>
    </citation>
    <scope>NUCLEOTIDE SEQUENCE [LARGE SCALE GENOMIC DNA]</scope>
    <source>
        <tissue evidence="2">The whole plant</tissue>
    </source>
</reference>
<gene>
    <name evidence="2" type="ORF">MA16_Dca005443</name>
</gene>
<dbReference type="EMBL" id="KZ502191">
    <property type="protein sequence ID" value="PKU82438.1"/>
    <property type="molecule type" value="Genomic_DNA"/>
</dbReference>